<dbReference type="EMBL" id="ABXA01000012">
    <property type="protein sequence ID" value="EEB36684.1"/>
    <property type="molecule type" value="Genomic_DNA"/>
</dbReference>
<evidence type="ECO:0000313" key="1">
    <source>
        <dbReference type="EMBL" id="EEB36684.1"/>
    </source>
</evidence>
<dbReference type="STRING" id="561177.ANHYDRO_00487"/>
<protein>
    <submittedName>
        <fullName evidence="1">Uncharacterized protein</fullName>
    </submittedName>
</protein>
<dbReference type="AlphaFoldDB" id="B6W7E1"/>
<proteinExistence type="predicted"/>
<reference evidence="1 2" key="2">
    <citation type="submission" date="2008-10" db="EMBL/GenBank/DDBJ databases">
        <title>Draft genome sequence of Anaerococcus hydrogenalis (DSM 7454).</title>
        <authorList>
            <person name="Sudarsanam P."/>
            <person name="Ley R."/>
            <person name="Guruge J."/>
            <person name="Turnbaugh P.J."/>
            <person name="Mahowald M."/>
            <person name="Liep D."/>
            <person name="Gordon J."/>
        </authorList>
    </citation>
    <scope>NUCLEOTIDE SEQUENCE [LARGE SCALE GENOMIC DNA]</scope>
    <source>
        <strain evidence="1 2">DSM 7454</strain>
    </source>
</reference>
<evidence type="ECO:0000313" key="2">
    <source>
        <dbReference type="Proteomes" id="UP000005451"/>
    </source>
</evidence>
<organism evidence="1 2">
    <name type="scientific">Anaerococcus hydrogenalis DSM 7454</name>
    <dbReference type="NCBI Taxonomy" id="561177"/>
    <lineage>
        <taxon>Bacteria</taxon>
        <taxon>Bacillati</taxon>
        <taxon>Bacillota</taxon>
        <taxon>Tissierellia</taxon>
        <taxon>Tissierellales</taxon>
        <taxon>Peptoniphilaceae</taxon>
        <taxon>Anaerococcus</taxon>
    </lineage>
</organism>
<comment type="caution">
    <text evidence="1">The sequence shown here is derived from an EMBL/GenBank/DDBJ whole genome shotgun (WGS) entry which is preliminary data.</text>
</comment>
<name>B6W7E1_9FIRM</name>
<sequence>MIGDKKVVDMEKSLLLFWLKFKFYFEIKLIQRSLDFARDGITLAFFITKEFTK</sequence>
<dbReference type="Proteomes" id="UP000005451">
    <property type="component" value="Unassembled WGS sequence"/>
</dbReference>
<gene>
    <name evidence="1" type="ORF">ANHYDRO_00487</name>
</gene>
<accession>B6W7E1</accession>
<reference evidence="1 2" key="1">
    <citation type="submission" date="2008-09" db="EMBL/GenBank/DDBJ databases">
        <authorList>
            <person name="Fulton L."/>
            <person name="Clifton S."/>
            <person name="Fulton B."/>
            <person name="Xu J."/>
            <person name="Minx P."/>
            <person name="Pepin K.H."/>
            <person name="Johnson M."/>
            <person name="Thiruvilangam P."/>
            <person name="Bhonagiri V."/>
            <person name="Nash W.E."/>
            <person name="Mardis E.R."/>
            <person name="Wilson R.K."/>
        </authorList>
    </citation>
    <scope>NUCLEOTIDE SEQUENCE [LARGE SCALE GENOMIC DNA]</scope>
    <source>
        <strain evidence="1 2">DSM 7454</strain>
    </source>
</reference>